<protein>
    <submittedName>
        <fullName evidence="3">Oxidoreductase</fullName>
    </submittedName>
</protein>
<comment type="caution">
    <text evidence="3">The sequence shown here is derived from an EMBL/GenBank/DDBJ whole genome shotgun (WGS) entry which is preliminary data.</text>
</comment>
<dbReference type="RefSeq" id="WP_239103906.1">
    <property type="nucleotide sequence ID" value="NZ_BAAAGP010000007.1"/>
</dbReference>
<evidence type="ECO:0000313" key="3">
    <source>
        <dbReference type="EMBL" id="GIH42155.1"/>
    </source>
</evidence>
<evidence type="ECO:0000259" key="2">
    <source>
        <dbReference type="Pfam" id="PF01494"/>
    </source>
</evidence>
<evidence type="ECO:0000256" key="1">
    <source>
        <dbReference type="SAM" id="MobiDB-lite"/>
    </source>
</evidence>
<dbReference type="PRINTS" id="PR00420">
    <property type="entry name" value="RNGMNOXGNASE"/>
</dbReference>
<feature type="domain" description="FAD-binding" evidence="2">
    <location>
        <begin position="167"/>
        <end position="321"/>
    </location>
</feature>
<dbReference type="Pfam" id="PF01494">
    <property type="entry name" value="FAD_binding_3"/>
    <property type="match status" value="2"/>
</dbReference>
<reference evidence="3 4" key="1">
    <citation type="submission" date="2021-01" db="EMBL/GenBank/DDBJ databases">
        <title>Whole genome shotgun sequence of Microbispora corallina NBRC 16416.</title>
        <authorList>
            <person name="Komaki H."/>
            <person name="Tamura T."/>
        </authorList>
    </citation>
    <scope>NUCLEOTIDE SEQUENCE [LARGE SCALE GENOMIC DNA]</scope>
    <source>
        <strain evidence="3 4">NBRC 16416</strain>
    </source>
</reference>
<dbReference type="InterPro" id="IPR036188">
    <property type="entry name" value="FAD/NAD-bd_sf"/>
</dbReference>
<accession>A0ABQ4G565</accession>
<feature type="domain" description="FAD-binding" evidence="2">
    <location>
        <begin position="2"/>
        <end position="158"/>
    </location>
</feature>
<dbReference type="EMBL" id="BOOC01000029">
    <property type="protein sequence ID" value="GIH42155.1"/>
    <property type="molecule type" value="Genomic_DNA"/>
</dbReference>
<feature type="region of interest" description="Disordered" evidence="1">
    <location>
        <begin position="136"/>
        <end position="166"/>
    </location>
</feature>
<dbReference type="PANTHER" id="PTHR42685:SF19">
    <property type="entry name" value="POSSIBLE OXIDOREDUCTASE"/>
    <property type="match status" value="1"/>
</dbReference>
<keyword evidence="4" id="KW-1185">Reference proteome</keyword>
<dbReference type="Proteomes" id="UP000603904">
    <property type="component" value="Unassembled WGS sequence"/>
</dbReference>
<name>A0ABQ4G565_9ACTN</name>
<dbReference type="Gene3D" id="3.50.50.60">
    <property type="entry name" value="FAD/NAD(P)-binding domain"/>
    <property type="match status" value="1"/>
</dbReference>
<gene>
    <name evidence="3" type="ORF">Mco01_51550</name>
</gene>
<dbReference type="InterPro" id="IPR002938">
    <property type="entry name" value="FAD-bd"/>
</dbReference>
<sequence length="381" mass="40172">MIDVLVAGGGPAGLATAIHAALAGLEAVVVEPRAGALDKACGEGLMPTGAAALRDLGVTVPQGVPFRGIRYVDGAHRAQALFRDGPGLGVRRTALHAALLRRAEETGVRVVRGRVDGLRQEPDRVAVAVRGPARAAVESRQEARRLRAPHADGPDGARDDSPGGAVEGASEVVEARWLVAADGLHSPVRAALGLGLPVSRQRRYGLRRHYRIAPWTDFVEVHWAPGGEAYVTPVGDDLVGVAVLSTRRRGYDEHLAEFPDLLARLDGPAATPVRGAGPLRQRVRSRVAGRVLLVGDAAGYVDALTGEGLSLALLSAGALVRCLRDGRPDAYEAAWRRLSLRSRLLTAALLEARRHPACARLVVPAAQRLPAVFRAAVRALA</sequence>
<dbReference type="InterPro" id="IPR050407">
    <property type="entry name" value="Geranylgeranyl_reductase"/>
</dbReference>
<organism evidence="3 4">
    <name type="scientific">Microbispora corallina</name>
    <dbReference type="NCBI Taxonomy" id="83302"/>
    <lineage>
        <taxon>Bacteria</taxon>
        <taxon>Bacillati</taxon>
        <taxon>Actinomycetota</taxon>
        <taxon>Actinomycetes</taxon>
        <taxon>Streptosporangiales</taxon>
        <taxon>Streptosporangiaceae</taxon>
        <taxon>Microbispora</taxon>
    </lineage>
</organism>
<proteinExistence type="predicted"/>
<dbReference type="SUPFAM" id="SSF51905">
    <property type="entry name" value="FAD/NAD(P)-binding domain"/>
    <property type="match status" value="1"/>
</dbReference>
<dbReference type="PANTHER" id="PTHR42685">
    <property type="entry name" value="GERANYLGERANYL DIPHOSPHATE REDUCTASE"/>
    <property type="match status" value="1"/>
</dbReference>
<feature type="compositionally biased region" description="Basic and acidic residues" evidence="1">
    <location>
        <begin position="137"/>
        <end position="161"/>
    </location>
</feature>
<evidence type="ECO:0000313" key="4">
    <source>
        <dbReference type="Proteomes" id="UP000603904"/>
    </source>
</evidence>